<feature type="compositionally biased region" description="Basic residues" evidence="1">
    <location>
        <begin position="48"/>
        <end position="60"/>
    </location>
</feature>
<feature type="non-terminal residue" evidence="3">
    <location>
        <position position="1"/>
    </location>
</feature>
<evidence type="ECO:0000259" key="2">
    <source>
        <dbReference type="PROSITE" id="PS51061"/>
    </source>
</evidence>
<name>A0A1Y2HBF0_9FUNG</name>
<evidence type="ECO:0000313" key="4">
    <source>
        <dbReference type="Proteomes" id="UP000193411"/>
    </source>
</evidence>
<dbReference type="OrthoDB" id="2359216at2759"/>
<reference evidence="3 4" key="1">
    <citation type="submission" date="2016-07" db="EMBL/GenBank/DDBJ databases">
        <title>Pervasive Adenine N6-methylation of Active Genes in Fungi.</title>
        <authorList>
            <consortium name="DOE Joint Genome Institute"/>
            <person name="Mondo S.J."/>
            <person name="Dannebaum R.O."/>
            <person name="Kuo R.C."/>
            <person name="Labutti K."/>
            <person name="Haridas S."/>
            <person name="Kuo A."/>
            <person name="Salamov A."/>
            <person name="Ahrendt S.R."/>
            <person name="Lipzen A."/>
            <person name="Sullivan W."/>
            <person name="Andreopoulos W.B."/>
            <person name="Clum A."/>
            <person name="Lindquist E."/>
            <person name="Daum C."/>
            <person name="Ramamoorthy G.K."/>
            <person name="Gryganskyi A."/>
            <person name="Culley D."/>
            <person name="Magnuson J.K."/>
            <person name="James T.Y."/>
            <person name="O'Malley M.A."/>
            <person name="Stajich J.E."/>
            <person name="Spatafora J.W."/>
            <person name="Visel A."/>
            <person name="Grigoriev I.V."/>
        </authorList>
    </citation>
    <scope>NUCLEOTIDE SEQUENCE [LARGE SCALE GENOMIC DNA]</scope>
    <source>
        <strain evidence="3 4">PL171</strain>
    </source>
</reference>
<dbReference type="InterPro" id="IPR036867">
    <property type="entry name" value="R3H_dom_sf"/>
</dbReference>
<proteinExistence type="predicted"/>
<sequence length="592" mass="63804">MTMQSTMTTTATSSKTSTSKGKGKSKTTPASTSTSAGDANETGGTGNQRRRRRSSSRRSAHAVGAVADDNALSTHSSARNRNQHPPMPHAGVGSATRAHGCGPADPGRPDYLHQLPYEVPDSSDDQVQDEAKRVAAKHLVLQSLWAAHRTCRLFRTITHMFLATAVLDSCPYLPLLLDANIIAKHRTAAGGTGHLHLHSTDPLVPLPPAIPLILLQGPSPDPSSTPDSASPVTNTPPTVSRTHRLAWSKSMARYLRQVTHPGSCSLDDWLPVSPTPPNISKLPTLISTLISTSLSPIPPEKYTSDFTDWHAFPQWPPRRHPYPPHQCLIRKVVSRAWVEYTDRKDRIARDMAKSLVKLGAALGWRWSTRARDALDQVVFLARERLRRGRGAAPLGKGKGKASRRAARGAGQGARSHASSSSAAAAPAASTEMLGSVTSDTHAPDHASAQADFESAYPHVLPNHILDLSAARDLVRVHRDAIDHHPLYPRALLAANFGDSAADTDELAARPSYSTASPTYLARLLVMFVALAPRAYRVLRFPASLSKRAGGMRKRVHRIADEVGGVASMSFGSGAARFLVVIRTGEDETQQDE</sequence>
<dbReference type="GO" id="GO:0003676">
    <property type="term" value="F:nucleic acid binding"/>
    <property type="evidence" value="ECO:0007669"/>
    <property type="project" value="UniProtKB-UniRule"/>
</dbReference>
<feature type="compositionally biased region" description="Low complexity" evidence="1">
    <location>
        <begin position="1"/>
        <end position="37"/>
    </location>
</feature>
<accession>A0A1Y2HBF0</accession>
<feature type="domain" description="R3H" evidence="2">
    <location>
        <begin position="514"/>
        <end position="584"/>
    </location>
</feature>
<keyword evidence="4" id="KW-1185">Reference proteome</keyword>
<feature type="region of interest" description="Disordered" evidence="1">
    <location>
        <begin position="390"/>
        <end position="446"/>
    </location>
</feature>
<dbReference type="EMBL" id="MCFL01000054">
    <property type="protein sequence ID" value="ORZ31835.1"/>
    <property type="molecule type" value="Genomic_DNA"/>
</dbReference>
<feature type="compositionally biased region" description="Polar residues" evidence="1">
    <location>
        <begin position="71"/>
        <end position="80"/>
    </location>
</feature>
<dbReference type="Gene3D" id="3.30.1370.50">
    <property type="entry name" value="R3H-like domain"/>
    <property type="match status" value="1"/>
</dbReference>
<comment type="caution">
    <text evidence="3">The sequence shown here is derived from an EMBL/GenBank/DDBJ whole genome shotgun (WGS) entry which is preliminary data.</text>
</comment>
<feature type="region of interest" description="Disordered" evidence="1">
    <location>
        <begin position="216"/>
        <end position="240"/>
    </location>
</feature>
<dbReference type="InterPro" id="IPR001374">
    <property type="entry name" value="R3H_dom"/>
</dbReference>
<feature type="region of interest" description="Disordered" evidence="1">
    <location>
        <begin position="1"/>
        <end position="124"/>
    </location>
</feature>
<organism evidence="3 4">
    <name type="scientific">Catenaria anguillulae PL171</name>
    <dbReference type="NCBI Taxonomy" id="765915"/>
    <lineage>
        <taxon>Eukaryota</taxon>
        <taxon>Fungi</taxon>
        <taxon>Fungi incertae sedis</taxon>
        <taxon>Blastocladiomycota</taxon>
        <taxon>Blastocladiomycetes</taxon>
        <taxon>Blastocladiales</taxon>
        <taxon>Catenariaceae</taxon>
        <taxon>Catenaria</taxon>
    </lineage>
</organism>
<dbReference type="Proteomes" id="UP000193411">
    <property type="component" value="Unassembled WGS sequence"/>
</dbReference>
<evidence type="ECO:0000256" key="1">
    <source>
        <dbReference type="SAM" id="MobiDB-lite"/>
    </source>
</evidence>
<dbReference type="PROSITE" id="PS51061">
    <property type="entry name" value="R3H"/>
    <property type="match status" value="1"/>
</dbReference>
<feature type="compositionally biased region" description="Basic residues" evidence="1">
    <location>
        <begin position="397"/>
        <end position="406"/>
    </location>
</feature>
<protein>
    <recommendedName>
        <fullName evidence="2">R3H domain-containing protein</fullName>
    </recommendedName>
</protein>
<evidence type="ECO:0000313" key="3">
    <source>
        <dbReference type="EMBL" id="ORZ31835.1"/>
    </source>
</evidence>
<dbReference type="AlphaFoldDB" id="A0A1Y2HBF0"/>
<feature type="compositionally biased region" description="Low complexity" evidence="1">
    <location>
        <begin position="412"/>
        <end position="429"/>
    </location>
</feature>
<gene>
    <name evidence="3" type="ORF">BCR44DRAFT_1441435</name>
</gene>
<feature type="compositionally biased region" description="Low complexity" evidence="1">
    <location>
        <begin position="222"/>
        <end position="231"/>
    </location>
</feature>